<evidence type="ECO:0000313" key="2">
    <source>
        <dbReference type="Proteomes" id="UP000593568"/>
    </source>
</evidence>
<reference evidence="1 2" key="1">
    <citation type="journal article" date="2019" name="Genome Biol. Evol.">
        <title>Insights into the evolution of the New World diploid cottons (Gossypium, subgenus Houzingenia) based on genome sequencing.</title>
        <authorList>
            <person name="Grover C.E."/>
            <person name="Arick M.A. 2nd"/>
            <person name="Thrash A."/>
            <person name="Conover J.L."/>
            <person name="Sanders W.S."/>
            <person name="Peterson D.G."/>
            <person name="Frelichowski J.E."/>
            <person name="Scheffler J.A."/>
            <person name="Scheffler B.E."/>
            <person name="Wendel J.F."/>
        </authorList>
    </citation>
    <scope>NUCLEOTIDE SEQUENCE [LARGE SCALE GENOMIC DNA]</scope>
    <source>
        <strain evidence="1">8</strain>
        <tissue evidence="1">Leaf</tissue>
    </source>
</reference>
<sequence length="51" mass="5622">MQEANEQQAVEPRCATTGLRKVKPMMLFTVGSTFLEGMKFNVVGVAMEDEA</sequence>
<keyword evidence="2" id="KW-1185">Reference proteome</keyword>
<organism evidence="1 2">
    <name type="scientific">Gossypium trilobum</name>
    <dbReference type="NCBI Taxonomy" id="34281"/>
    <lineage>
        <taxon>Eukaryota</taxon>
        <taxon>Viridiplantae</taxon>
        <taxon>Streptophyta</taxon>
        <taxon>Embryophyta</taxon>
        <taxon>Tracheophyta</taxon>
        <taxon>Spermatophyta</taxon>
        <taxon>Magnoliopsida</taxon>
        <taxon>eudicotyledons</taxon>
        <taxon>Gunneridae</taxon>
        <taxon>Pentapetalae</taxon>
        <taxon>rosids</taxon>
        <taxon>malvids</taxon>
        <taxon>Malvales</taxon>
        <taxon>Malvaceae</taxon>
        <taxon>Malvoideae</taxon>
        <taxon>Gossypium</taxon>
    </lineage>
</organism>
<protein>
    <submittedName>
        <fullName evidence="1">Uncharacterized protein</fullName>
    </submittedName>
</protein>
<dbReference type="EMBL" id="JABEZW010223756">
    <property type="protein sequence ID" value="MBA0786612.1"/>
    <property type="molecule type" value="Genomic_DNA"/>
</dbReference>
<dbReference type="AlphaFoldDB" id="A0A7J9FMR8"/>
<accession>A0A7J9FMR8</accession>
<comment type="caution">
    <text evidence="1">The sequence shown here is derived from an EMBL/GenBank/DDBJ whole genome shotgun (WGS) entry which is preliminary data.</text>
</comment>
<proteinExistence type="predicted"/>
<evidence type="ECO:0000313" key="1">
    <source>
        <dbReference type="EMBL" id="MBA0786612.1"/>
    </source>
</evidence>
<gene>
    <name evidence="1" type="ORF">Gotri_027796</name>
</gene>
<dbReference type="Proteomes" id="UP000593568">
    <property type="component" value="Unassembled WGS sequence"/>
</dbReference>
<name>A0A7J9FMR8_9ROSI</name>